<dbReference type="Proteomes" id="UP000002945">
    <property type="component" value="Unassembled WGS sequence"/>
</dbReference>
<keyword evidence="2" id="KW-0121">Carboxypeptidase</keyword>
<feature type="domain" description="Peptidase M14" evidence="1">
    <location>
        <begin position="55"/>
        <end position="215"/>
    </location>
</feature>
<dbReference type="HOGENOM" id="CLU_323582_0_0_10"/>
<evidence type="ECO:0000313" key="3">
    <source>
        <dbReference type="Proteomes" id="UP000002945"/>
    </source>
</evidence>
<dbReference type="SUPFAM" id="SSF53187">
    <property type="entry name" value="Zn-dependent exopeptidases"/>
    <property type="match status" value="1"/>
</dbReference>
<organism evidence="2 3">
    <name type="scientific">Kordia algicida OT-1</name>
    <dbReference type="NCBI Taxonomy" id="391587"/>
    <lineage>
        <taxon>Bacteria</taxon>
        <taxon>Pseudomonadati</taxon>
        <taxon>Bacteroidota</taxon>
        <taxon>Flavobacteriia</taxon>
        <taxon>Flavobacteriales</taxon>
        <taxon>Flavobacteriaceae</taxon>
        <taxon>Kordia</taxon>
    </lineage>
</organism>
<dbReference type="AlphaFoldDB" id="A9E2U3"/>
<dbReference type="SUPFAM" id="SSF52317">
    <property type="entry name" value="Class I glutamine amidotransferase-like"/>
    <property type="match status" value="1"/>
</dbReference>
<dbReference type="EMBL" id="ABIB01000008">
    <property type="protein sequence ID" value="EDP95430.1"/>
    <property type="molecule type" value="Genomic_DNA"/>
</dbReference>
<proteinExistence type="predicted"/>
<comment type="caution">
    <text evidence="2">The sequence shown here is derived from an EMBL/GenBank/DDBJ whole genome shotgun (WGS) entry which is preliminary data.</text>
</comment>
<dbReference type="eggNOG" id="COG2866">
    <property type="taxonomic scope" value="Bacteria"/>
</dbReference>
<accession>A9E2U3</accession>
<protein>
    <submittedName>
        <fullName evidence="2">Secreted protein containing N-terminal Zinc-dependent carboxypeptidase related domain, putative</fullName>
    </submittedName>
</protein>
<gene>
    <name evidence="2" type="ORF">KAOT1_10921</name>
</gene>
<dbReference type="InterPro" id="IPR000834">
    <property type="entry name" value="Peptidase_M14"/>
</dbReference>
<dbReference type="Pfam" id="PF00246">
    <property type="entry name" value="Peptidase_M14"/>
    <property type="match status" value="1"/>
</dbReference>
<evidence type="ECO:0000259" key="1">
    <source>
        <dbReference type="Pfam" id="PF00246"/>
    </source>
</evidence>
<dbReference type="GO" id="GO:0004181">
    <property type="term" value="F:metallocarboxypeptidase activity"/>
    <property type="evidence" value="ECO:0007669"/>
    <property type="project" value="InterPro"/>
</dbReference>
<dbReference type="CDD" id="cd06238">
    <property type="entry name" value="M14-like"/>
    <property type="match status" value="1"/>
</dbReference>
<dbReference type="Gene3D" id="3.40.630.10">
    <property type="entry name" value="Zn peptidases"/>
    <property type="match status" value="1"/>
</dbReference>
<dbReference type="InterPro" id="IPR029062">
    <property type="entry name" value="Class_I_gatase-like"/>
</dbReference>
<reference evidence="2 3" key="1">
    <citation type="journal article" date="2011" name="J. Bacteriol.">
        <title>Genome sequence of the algicidal bacterium Kordia algicida OT-1.</title>
        <authorList>
            <person name="Lee H.S."/>
            <person name="Kang S.G."/>
            <person name="Kwon K.K."/>
            <person name="Lee J.H."/>
            <person name="Kim S.J."/>
        </authorList>
    </citation>
    <scope>NUCLEOTIDE SEQUENCE [LARGE SCALE GENOMIC DNA]</scope>
    <source>
        <strain evidence="2 3">OT-1</strain>
    </source>
</reference>
<keyword evidence="2" id="KW-0378">Hydrolase</keyword>
<keyword evidence="3" id="KW-1185">Reference proteome</keyword>
<name>A9E2U3_9FLAO</name>
<dbReference type="STRING" id="391587.KAOT1_10921"/>
<dbReference type="GO" id="GO:0008270">
    <property type="term" value="F:zinc ion binding"/>
    <property type="evidence" value="ECO:0007669"/>
    <property type="project" value="InterPro"/>
</dbReference>
<sequence>MSIKLNQLMRRHFFTLLSFFIISTTIFAQNIQSPKDFLGYELGTRFTNHYRVVDYYQYLAKASNMIQLEEYGKTNEHRLLQIAYVSTPENLANLESIRKNHLANAGIGTSSASADKAIVWLSYNVHGNESSSTEASMKTIYELITSKKIWLQNTVVIIDPCINPDGRDRYVNWYNQVASVPYNSHQKAKEHDEPWPGGRPNHYLFDLNRDWAWATQVETRQRLKVYNKWLPHIHVDFHEQGINEPYYFAPAAEPFHEVITDWQRNFQIQIGKNHAGYFDKEGWLYFTRERFDLFYPSYGDTYPTFNGAIGMTYEQAGHGRAGLGIMTDEGDLLTLKDRIAHHHTTGLSTVEISSKNVDKLNAEFKKFFSNKDFTYKSYVLEGNQDRINKLTTLLDRHEIKYGFTANTTIKGYDYESNSQKSNKVNNALVVSTNQPKAKMVKVLFEPNAKLSDSVTYDITAWSIPYAYGLKTTASKTLVSTNAITKDSIIFNSDYGTSPAYIISWNSIKDAAFLSRLLKNKFRIRFTEKPIVYDGKKFDRGSLIITRSDNKNIANFNTSLADLANSSKIIMTKIGSGFSDNGVDLGSPDIKEIKMPKVAVMSGKTTSSLGFGELWYFFEQELKFPVTNINSESFSANTLNSFNVLVLPDGNYKEVFNNKQLQVLKNWISRGGKVIAMKGALRTFEGKEGFGLTKKEREKEDKKNEIISYAKSERKNISNYITGAIFKTKVDTTHPLGFGYNDSYFTLKLGSDAYDYLKKGYTVTYLEDNNVVSGFAGYKAAKNIKNTLVFGEQRIEKGSVIYMVDNPMFRAFWENGKLFFANAIFMVNNNSFEL</sequence>
<evidence type="ECO:0000313" key="2">
    <source>
        <dbReference type="EMBL" id="EDP95430.1"/>
    </source>
</evidence>
<dbReference type="GO" id="GO:0006508">
    <property type="term" value="P:proteolysis"/>
    <property type="evidence" value="ECO:0007669"/>
    <property type="project" value="InterPro"/>
</dbReference>
<keyword evidence="2" id="KW-0645">Protease</keyword>